<dbReference type="AlphaFoldDB" id="A0A0D7AXL3"/>
<feature type="chain" id="PRO_5002316642" evidence="1">
    <location>
        <begin position="21"/>
        <end position="179"/>
    </location>
</feature>
<organism evidence="2 3">
    <name type="scientific">Cylindrobasidium torrendii FP15055 ss-10</name>
    <dbReference type="NCBI Taxonomy" id="1314674"/>
    <lineage>
        <taxon>Eukaryota</taxon>
        <taxon>Fungi</taxon>
        <taxon>Dikarya</taxon>
        <taxon>Basidiomycota</taxon>
        <taxon>Agaricomycotina</taxon>
        <taxon>Agaricomycetes</taxon>
        <taxon>Agaricomycetidae</taxon>
        <taxon>Agaricales</taxon>
        <taxon>Marasmiineae</taxon>
        <taxon>Physalacriaceae</taxon>
        <taxon>Cylindrobasidium</taxon>
    </lineage>
</organism>
<evidence type="ECO:0000313" key="3">
    <source>
        <dbReference type="Proteomes" id="UP000054007"/>
    </source>
</evidence>
<dbReference type="Proteomes" id="UP000054007">
    <property type="component" value="Unassembled WGS sequence"/>
</dbReference>
<proteinExistence type="predicted"/>
<gene>
    <name evidence="2" type="ORF">CYLTODRAFT_447095</name>
</gene>
<evidence type="ECO:0000256" key="1">
    <source>
        <dbReference type="SAM" id="SignalP"/>
    </source>
</evidence>
<dbReference type="EMBL" id="KN880764">
    <property type="protein sequence ID" value="KIY62614.1"/>
    <property type="molecule type" value="Genomic_DNA"/>
</dbReference>
<keyword evidence="3" id="KW-1185">Reference proteome</keyword>
<feature type="signal peptide" evidence="1">
    <location>
        <begin position="1"/>
        <end position="20"/>
    </location>
</feature>
<protein>
    <submittedName>
        <fullName evidence="2">Uncharacterized protein</fullName>
    </submittedName>
</protein>
<sequence length="179" mass="19045">MQSRAAVRVLLNCLLVALEASPEKKMEQASTGVLLCDGRPQQAATFQWAFCMALEGIICAPHSAGISRPHKYQLTSNAQYPPKLPVQDPTANLGLPSPCDIGKIAYMHMKTHSTNTPPTKYSSSTEQQPDYNLTVKAIINGCLQVAVAPHSLGRGLCHSHGGRGTGGHIGAVLLFLAST</sequence>
<name>A0A0D7AXL3_9AGAR</name>
<accession>A0A0D7AXL3</accession>
<reference evidence="2 3" key="1">
    <citation type="journal article" date="2015" name="Fungal Genet. Biol.">
        <title>Evolution of novel wood decay mechanisms in Agaricales revealed by the genome sequences of Fistulina hepatica and Cylindrobasidium torrendii.</title>
        <authorList>
            <person name="Floudas D."/>
            <person name="Held B.W."/>
            <person name="Riley R."/>
            <person name="Nagy L.G."/>
            <person name="Koehler G."/>
            <person name="Ransdell A.S."/>
            <person name="Younus H."/>
            <person name="Chow J."/>
            <person name="Chiniquy J."/>
            <person name="Lipzen A."/>
            <person name="Tritt A."/>
            <person name="Sun H."/>
            <person name="Haridas S."/>
            <person name="LaButti K."/>
            <person name="Ohm R.A."/>
            <person name="Kues U."/>
            <person name="Blanchette R.A."/>
            <person name="Grigoriev I.V."/>
            <person name="Minto R.E."/>
            <person name="Hibbett D.S."/>
        </authorList>
    </citation>
    <scope>NUCLEOTIDE SEQUENCE [LARGE SCALE GENOMIC DNA]</scope>
    <source>
        <strain evidence="2 3">FP15055 ss-10</strain>
    </source>
</reference>
<keyword evidence="1" id="KW-0732">Signal</keyword>
<evidence type="ECO:0000313" key="2">
    <source>
        <dbReference type="EMBL" id="KIY62614.1"/>
    </source>
</evidence>